<reference evidence="2" key="1">
    <citation type="submission" date="2017-09" db="EMBL/GenBank/DDBJ databases">
        <title>Depth-based differentiation of microbial function through sediment-hosted aquifers and enrichment of novel symbionts in the deep terrestrial subsurface.</title>
        <authorList>
            <person name="Probst A.J."/>
            <person name="Ladd B."/>
            <person name="Jarett J.K."/>
            <person name="Geller-Mcgrath D.E."/>
            <person name="Sieber C.M.K."/>
            <person name="Emerson J.B."/>
            <person name="Anantharaman K."/>
            <person name="Thomas B.C."/>
            <person name="Malmstrom R."/>
            <person name="Stieglmeier M."/>
            <person name="Klingl A."/>
            <person name="Woyke T."/>
            <person name="Ryan C.M."/>
            <person name="Banfield J.F."/>
        </authorList>
    </citation>
    <scope>NUCLEOTIDE SEQUENCE [LARGE SCALE GENOMIC DNA]</scope>
</reference>
<evidence type="ECO:0000313" key="2">
    <source>
        <dbReference type="Proteomes" id="UP000229706"/>
    </source>
</evidence>
<name>A0A2M8DC94_9BACT</name>
<accession>A0A2M8DC94</accession>
<comment type="caution">
    <text evidence="1">The sequence shown here is derived from an EMBL/GenBank/DDBJ whole genome shotgun (WGS) entry which is preliminary data.</text>
</comment>
<dbReference type="AlphaFoldDB" id="A0A2M8DC94"/>
<evidence type="ECO:0008006" key="3">
    <source>
        <dbReference type="Google" id="ProtNLM"/>
    </source>
</evidence>
<dbReference type="EMBL" id="PFTH01000151">
    <property type="protein sequence ID" value="PJB88021.1"/>
    <property type="molecule type" value="Genomic_DNA"/>
</dbReference>
<dbReference type="Gene3D" id="3.30.2310.20">
    <property type="entry name" value="RelE-like"/>
    <property type="match status" value="1"/>
</dbReference>
<proteinExistence type="predicted"/>
<sequence>MSFLMVKLQLSNRYQHEAKHFVNKNKTNLDAIKKTLRLFLQNPSHPSLKMEKLKGSLYWTIRISLSNRIFFIWIDKKTALLIDIGPHDKYRKF</sequence>
<dbReference type="SUPFAM" id="SSF143011">
    <property type="entry name" value="RelE-like"/>
    <property type="match status" value="1"/>
</dbReference>
<evidence type="ECO:0000313" key="1">
    <source>
        <dbReference type="EMBL" id="PJB88021.1"/>
    </source>
</evidence>
<dbReference type="Proteomes" id="UP000229706">
    <property type="component" value="Unassembled WGS sequence"/>
</dbReference>
<organism evidence="1 2">
    <name type="scientific">Candidatus Roizmanbacteria bacterium CG_4_9_14_0_8_um_filter_34_12</name>
    <dbReference type="NCBI Taxonomy" id="1974840"/>
    <lineage>
        <taxon>Bacteria</taxon>
        <taxon>Candidatus Roizmaniibacteriota</taxon>
    </lineage>
</organism>
<protein>
    <recommendedName>
        <fullName evidence="3">Type II toxin-antitoxin system mRNA interferase toxin, RelE/StbE family</fullName>
    </recommendedName>
</protein>
<dbReference type="InterPro" id="IPR035093">
    <property type="entry name" value="RelE/ParE_toxin_dom_sf"/>
</dbReference>
<gene>
    <name evidence="1" type="ORF">CO083_03930</name>
</gene>